<dbReference type="RefSeq" id="WP_004865805.1">
    <property type="nucleotide sequence ID" value="NZ_ASYY01000150.1"/>
</dbReference>
<evidence type="ECO:0000313" key="2">
    <source>
        <dbReference type="Proteomes" id="UP000013117"/>
    </source>
</evidence>
<dbReference type="EMBL" id="APPN01000071">
    <property type="protein sequence ID" value="ENV33151.1"/>
    <property type="molecule type" value="Genomic_DNA"/>
</dbReference>
<comment type="caution">
    <text evidence="1">The sequence shown here is derived from an EMBL/GenBank/DDBJ whole genome shotgun (WGS) entry which is preliminary data.</text>
</comment>
<dbReference type="AlphaFoldDB" id="N8Y940"/>
<dbReference type="OrthoDB" id="6709679at2"/>
<proteinExistence type="predicted"/>
<dbReference type="HOGENOM" id="CLU_140152_0_0_6"/>
<gene>
    <name evidence="1" type="ORF">F960_02873</name>
</gene>
<organism evidence="1 2">
    <name type="scientific">Acinetobacter gerneri DSM 14967 = CIP 107464 = MTCC 9824</name>
    <dbReference type="NCBI Taxonomy" id="1120926"/>
    <lineage>
        <taxon>Bacteria</taxon>
        <taxon>Pseudomonadati</taxon>
        <taxon>Pseudomonadota</taxon>
        <taxon>Gammaproteobacteria</taxon>
        <taxon>Moraxellales</taxon>
        <taxon>Moraxellaceae</taxon>
        <taxon>Acinetobacter</taxon>
    </lineage>
</organism>
<reference evidence="1 2" key="1">
    <citation type="submission" date="2013-02" db="EMBL/GenBank/DDBJ databases">
        <title>The Genome Sequence of Acinetobacter gerneri CIP 107464.</title>
        <authorList>
            <consortium name="The Broad Institute Genome Sequencing Platform"/>
            <consortium name="The Broad Institute Genome Sequencing Center for Infectious Disease"/>
            <person name="Cerqueira G."/>
            <person name="Feldgarden M."/>
            <person name="Courvalin P."/>
            <person name="Perichon B."/>
            <person name="Grillot-Courvalin C."/>
            <person name="Clermont D."/>
            <person name="Rocha E."/>
            <person name="Yoon E.-J."/>
            <person name="Nemec A."/>
            <person name="Walker B."/>
            <person name="Young S.K."/>
            <person name="Zeng Q."/>
            <person name="Gargeya S."/>
            <person name="Fitzgerald M."/>
            <person name="Haas B."/>
            <person name="Abouelleil A."/>
            <person name="Alvarado L."/>
            <person name="Arachchi H.M."/>
            <person name="Berlin A.M."/>
            <person name="Chapman S.B."/>
            <person name="Dewar J."/>
            <person name="Goldberg J."/>
            <person name="Griggs A."/>
            <person name="Gujja S."/>
            <person name="Hansen M."/>
            <person name="Howarth C."/>
            <person name="Imamovic A."/>
            <person name="Larimer J."/>
            <person name="McCowan C."/>
            <person name="Murphy C."/>
            <person name="Neiman D."/>
            <person name="Pearson M."/>
            <person name="Priest M."/>
            <person name="Roberts A."/>
            <person name="Saif S."/>
            <person name="Shea T."/>
            <person name="Sisk P."/>
            <person name="Sykes S."/>
            <person name="Wortman J."/>
            <person name="Nusbaum C."/>
            <person name="Birren B."/>
        </authorList>
    </citation>
    <scope>NUCLEOTIDE SEQUENCE [LARGE SCALE GENOMIC DNA]</scope>
    <source>
        <strain evidence="1 2">CIP 107464</strain>
    </source>
</reference>
<evidence type="ECO:0000313" key="1">
    <source>
        <dbReference type="EMBL" id="ENV33151.1"/>
    </source>
</evidence>
<name>N8Y940_9GAMM</name>
<sequence length="131" mass="14467">MTTTAIGMSLGTMACTDHTSTRLPQLTYPNVAPSDHGIQTLNIITDHTGKAIIKLDSFTLLVGFDYLAHPDSYGVAGYEYTAVEITDITVDQTIDIDGTYHRDFTYHNDILNIKQLLVAYIEKNQLVEVAS</sequence>
<dbReference type="Proteomes" id="UP000013117">
    <property type="component" value="Unassembled WGS sequence"/>
</dbReference>
<dbReference type="PATRIC" id="fig|1120926.3.peg.2786"/>
<accession>N8Y940</accession>
<dbReference type="GeneID" id="84210177"/>
<dbReference type="STRING" id="202952.GCA_000747725_00087"/>
<keyword evidence="2" id="KW-1185">Reference proteome</keyword>
<protein>
    <submittedName>
        <fullName evidence="1">Uncharacterized protein</fullName>
    </submittedName>
</protein>